<dbReference type="AlphaFoldDB" id="A0A239C757"/>
<evidence type="ECO:0000313" key="3">
    <source>
        <dbReference type="EMBL" id="SNS16057.1"/>
    </source>
</evidence>
<dbReference type="PROSITE" id="PS50943">
    <property type="entry name" value="HTH_CROC1"/>
    <property type="match status" value="1"/>
</dbReference>
<dbReference type="OrthoDB" id="1524186at2"/>
<evidence type="ECO:0000313" key="4">
    <source>
        <dbReference type="Proteomes" id="UP000198324"/>
    </source>
</evidence>
<feature type="region of interest" description="Disordered" evidence="1">
    <location>
        <begin position="234"/>
        <end position="259"/>
    </location>
</feature>
<organism evidence="3 4">
    <name type="scientific">Humidesulfovibrio mexicanus</name>
    <dbReference type="NCBI Taxonomy" id="147047"/>
    <lineage>
        <taxon>Bacteria</taxon>
        <taxon>Pseudomonadati</taxon>
        <taxon>Thermodesulfobacteriota</taxon>
        <taxon>Desulfovibrionia</taxon>
        <taxon>Desulfovibrionales</taxon>
        <taxon>Desulfovibrionaceae</taxon>
        <taxon>Humidesulfovibrio</taxon>
    </lineage>
</organism>
<name>A0A239C757_9BACT</name>
<reference evidence="3 4" key="1">
    <citation type="submission" date="2017-06" db="EMBL/GenBank/DDBJ databases">
        <authorList>
            <person name="Kim H.J."/>
            <person name="Triplett B.A."/>
        </authorList>
    </citation>
    <scope>NUCLEOTIDE SEQUENCE [LARGE SCALE GENOMIC DNA]</scope>
    <source>
        <strain evidence="3 4">DSM 13116</strain>
    </source>
</reference>
<feature type="domain" description="HTH cro/C1-type" evidence="2">
    <location>
        <begin position="43"/>
        <end position="71"/>
    </location>
</feature>
<dbReference type="Proteomes" id="UP000198324">
    <property type="component" value="Unassembled WGS sequence"/>
</dbReference>
<keyword evidence="4" id="KW-1185">Reference proteome</keyword>
<evidence type="ECO:0000256" key="1">
    <source>
        <dbReference type="SAM" id="MobiDB-lite"/>
    </source>
</evidence>
<dbReference type="InterPro" id="IPR001387">
    <property type="entry name" value="Cro/C1-type_HTH"/>
</dbReference>
<accession>A0A239C757</accession>
<proteinExistence type="predicted"/>
<sequence length="259" mass="28035">MEWPRQFEIIERIIAERLAGSGLKYTLANACELLGAKVKVPKLQAWKKGQRPSADDLETLAVTLGLSPTWLLLGVGQPQDEAGEGELVPEYVPIGDTLRDLLNQLPDQLPQVAQVAGMTPAELRACADSQAMLSGLTVARLVHAYRVNANFLLAQVGQPFLTEEQYEERGPLTWLREKRGDFAQPDEAPATISLTAARLATVERTMKEAGSPQLAILHSLRAMLEGEIAKLSGAQKDCADPAEHAPQANPKKAAGDDTV</sequence>
<protein>
    <recommendedName>
        <fullName evidence="2">HTH cro/C1-type domain-containing protein</fullName>
    </recommendedName>
</protein>
<dbReference type="EMBL" id="FZOC01000007">
    <property type="protein sequence ID" value="SNS16057.1"/>
    <property type="molecule type" value="Genomic_DNA"/>
</dbReference>
<gene>
    <name evidence="3" type="ORF">SAMN04488503_2992</name>
</gene>
<evidence type="ECO:0000259" key="2">
    <source>
        <dbReference type="PROSITE" id="PS50943"/>
    </source>
</evidence>